<reference evidence="2" key="1">
    <citation type="journal article" date="2021" name="Microorganisms">
        <title>Acidisoma silvae sp. nov. and Acidisomacellulosilytica sp. nov., Two Acidophilic Bacteria Isolated from Decaying Wood, Hydrolyzing Cellulose and Producing Poly-3-hydroxybutyrate.</title>
        <authorList>
            <person name="Mieszkin S."/>
            <person name="Pouder E."/>
            <person name="Uroz S."/>
            <person name="Simon-Colin C."/>
            <person name="Alain K."/>
        </authorList>
    </citation>
    <scope>NUCLEOTIDE SEQUENCE</scope>
    <source>
        <strain evidence="2">HW T2.11</strain>
    </source>
</reference>
<dbReference type="PANTHER" id="PTHR12110">
    <property type="entry name" value="HYDROXYPYRUVATE ISOMERASE"/>
    <property type="match status" value="1"/>
</dbReference>
<dbReference type="Pfam" id="PF01261">
    <property type="entry name" value="AP_endonuc_2"/>
    <property type="match status" value="1"/>
</dbReference>
<comment type="caution">
    <text evidence="2">The sequence shown here is derived from an EMBL/GenBank/DDBJ whole genome shotgun (WGS) entry which is preliminary data.</text>
</comment>
<dbReference type="RefSeq" id="WP_227321747.1">
    <property type="nucleotide sequence ID" value="NZ_JAESVB010000005.1"/>
</dbReference>
<evidence type="ECO:0000313" key="2">
    <source>
        <dbReference type="EMBL" id="MCB8876088.1"/>
    </source>
</evidence>
<dbReference type="Proteomes" id="UP000708298">
    <property type="component" value="Unassembled WGS sequence"/>
</dbReference>
<dbReference type="EMBL" id="JAESVB010000005">
    <property type="protein sequence ID" value="MCB8876088.1"/>
    <property type="molecule type" value="Genomic_DNA"/>
</dbReference>
<dbReference type="SUPFAM" id="SSF51658">
    <property type="entry name" value="Xylose isomerase-like"/>
    <property type="match status" value="1"/>
</dbReference>
<feature type="domain" description="Xylose isomerase-like TIM barrel" evidence="1">
    <location>
        <begin position="24"/>
        <end position="242"/>
    </location>
</feature>
<keyword evidence="3" id="KW-1185">Reference proteome</keyword>
<dbReference type="InterPro" id="IPR013022">
    <property type="entry name" value="Xyl_isomerase-like_TIM-brl"/>
</dbReference>
<dbReference type="InterPro" id="IPR050312">
    <property type="entry name" value="IolE/XylAMocC-like"/>
</dbReference>
<protein>
    <submittedName>
        <fullName evidence="2">Sugar phosphate isomerase/epimerase</fullName>
    </submittedName>
</protein>
<reference evidence="2" key="2">
    <citation type="submission" date="2021-01" db="EMBL/GenBank/DDBJ databases">
        <authorList>
            <person name="Mieszkin S."/>
            <person name="Pouder E."/>
            <person name="Alain K."/>
        </authorList>
    </citation>
    <scope>NUCLEOTIDE SEQUENCE</scope>
    <source>
        <strain evidence="2">HW T2.11</strain>
    </source>
</reference>
<organism evidence="2 3">
    <name type="scientific">Acidisoma silvae</name>
    <dbReference type="NCBI Taxonomy" id="2802396"/>
    <lineage>
        <taxon>Bacteria</taxon>
        <taxon>Pseudomonadati</taxon>
        <taxon>Pseudomonadota</taxon>
        <taxon>Alphaproteobacteria</taxon>
        <taxon>Acetobacterales</taxon>
        <taxon>Acidocellaceae</taxon>
        <taxon>Acidisoma</taxon>
    </lineage>
</organism>
<dbReference type="PANTHER" id="PTHR12110:SF41">
    <property type="entry name" value="INOSOSE DEHYDRATASE"/>
    <property type="match status" value="1"/>
</dbReference>
<dbReference type="InterPro" id="IPR036237">
    <property type="entry name" value="Xyl_isomerase-like_sf"/>
</dbReference>
<evidence type="ECO:0000313" key="3">
    <source>
        <dbReference type="Proteomes" id="UP000708298"/>
    </source>
</evidence>
<accession>A0A963YS42</accession>
<dbReference type="AlphaFoldDB" id="A0A963YS42"/>
<proteinExistence type="predicted"/>
<gene>
    <name evidence="2" type="ORF">ASILVAE211_12925</name>
</gene>
<dbReference type="GO" id="GO:0016853">
    <property type="term" value="F:isomerase activity"/>
    <property type="evidence" value="ECO:0007669"/>
    <property type="project" value="UniProtKB-KW"/>
</dbReference>
<name>A0A963YS42_9PROT</name>
<sequence length="270" mass="29064">MQRKLGVCTWTYGPRPLAEVAASLARLGYDGVELHGDLDSFEPVATARLLADHGLTILSLTPADCDPAHPHSAIRQTAIDYYRRLIDFAAATGSQPIVSFHGLVQRIKPISSQAGEYTHLVDSVRAVDSYAASAGVPMVYEVLNRYESHLINTGAQALQLLGDADATAMRVLLDAYHMNIEEADLPGAIRHVGGKLGLFHVADSNREGVGRGHTDFTSIMQALDAIGYTGPIIVECTAAGPNPFTPVKDGDYLAQQELFLGESRVWLAGR</sequence>
<keyword evidence="2" id="KW-0413">Isomerase</keyword>
<dbReference type="Gene3D" id="3.20.20.150">
    <property type="entry name" value="Divalent-metal-dependent TIM barrel enzymes"/>
    <property type="match status" value="1"/>
</dbReference>
<evidence type="ECO:0000259" key="1">
    <source>
        <dbReference type="Pfam" id="PF01261"/>
    </source>
</evidence>